<dbReference type="InterPro" id="IPR051249">
    <property type="entry name" value="NLRP_Inflammasome"/>
</dbReference>
<reference evidence="9" key="1">
    <citation type="journal article" date="2023" name="Science">
        <title>Genome structures resolve the early diversification of teleost fishes.</title>
        <authorList>
            <person name="Parey E."/>
            <person name="Louis A."/>
            <person name="Montfort J."/>
            <person name="Bouchez O."/>
            <person name="Roques C."/>
            <person name="Iampietro C."/>
            <person name="Lluch J."/>
            <person name="Castinel A."/>
            <person name="Donnadieu C."/>
            <person name="Desvignes T."/>
            <person name="Floi Bucao C."/>
            <person name="Jouanno E."/>
            <person name="Wen M."/>
            <person name="Mejri S."/>
            <person name="Dirks R."/>
            <person name="Jansen H."/>
            <person name="Henkel C."/>
            <person name="Chen W.J."/>
            <person name="Zahm M."/>
            <person name="Cabau C."/>
            <person name="Klopp C."/>
            <person name="Thompson A.W."/>
            <person name="Robinson-Rechavi M."/>
            <person name="Braasch I."/>
            <person name="Lecointre G."/>
            <person name="Bobe J."/>
            <person name="Postlethwait J.H."/>
            <person name="Berthelot C."/>
            <person name="Roest Crollius H."/>
            <person name="Guiguen Y."/>
        </authorList>
    </citation>
    <scope>NUCLEOTIDE SEQUENCE</scope>
    <source>
        <strain evidence="9">Concon-B</strain>
    </source>
</reference>
<proteinExistence type="predicted"/>
<evidence type="ECO:0000256" key="2">
    <source>
        <dbReference type="ARBA" id="ARBA00022490"/>
    </source>
</evidence>
<dbReference type="PANTHER" id="PTHR46985">
    <property type="entry name" value="NACHT, LRR AND PYD DOMAINS-CONTAINING PROTEIN 1"/>
    <property type="match status" value="1"/>
</dbReference>
<dbReference type="Gene3D" id="1.10.533.10">
    <property type="entry name" value="Death Domain, Fas"/>
    <property type="match status" value="2"/>
</dbReference>
<dbReference type="GO" id="GO:0006954">
    <property type="term" value="P:inflammatory response"/>
    <property type="evidence" value="ECO:0007669"/>
    <property type="project" value="UniProtKB-KW"/>
</dbReference>
<gene>
    <name evidence="9" type="ORF">COCON_G00101320</name>
</gene>
<dbReference type="GO" id="GO:0042981">
    <property type="term" value="P:regulation of apoptotic process"/>
    <property type="evidence" value="ECO:0007669"/>
    <property type="project" value="InterPro"/>
</dbReference>
<dbReference type="OrthoDB" id="8888059at2759"/>
<keyword evidence="2" id="KW-0963">Cytoplasm</keyword>
<evidence type="ECO:0000313" key="9">
    <source>
        <dbReference type="EMBL" id="KAJ8271273.1"/>
    </source>
</evidence>
<evidence type="ECO:0000256" key="5">
    <source>
        <dbReference type="ARBA" id="ARBA00023198"/>
    </source>
</evidence>
<feature type="domain" description="CARD" evidence="7">
    <location>
        <begin position="112"/>
        <end position="196"/>
    </location>
</feature>
<comment type="subcellular location">
    <subcellularLocation>
        <location evidence="1">Cytoplasm</location>
        <location evidence="1">Cytosol</location>
    </subcellularLocation>
</comment>
<evidence type="ECO:0000313" key="10">
    <source>
        <dbReference type="Proteomes" id="UP001152803"/>
    </source>
</evidence>
<dbReference type="GO" id="GO:0045087">
    <property type="term" value="P:innate immune response"/>
    <property type="evidence" value="ECO:0007669"/>
    <property type="project" value="UniProtKB-KW"/>
</dbReference>
<dbReference type="Proteomes" id="UP001152803">
    <property type="component" value="Unassembled WGS sequence"/>
</dbReference>
<keyword evidence="3" id="KW-0399">Innate immunity</keyword>
<feature type="region of interest" description="Disordered" evidence="6">
    <location>
        <begin position="81"/>
        <end position="109"/>
    </location>
</feature>
<keyword evidence="5" id="KW-0395">Inflammatory response</keyword>
<dbReference type="InterPro" id="IPR004020">
    <property type="entry name" value="DAPIN"/>
</dbReference>
<evidence type="ECO:0000256" key="1">
    <source>
        <dbReference type="ARBA" id="ARBA00004514"/>
    </source>
</evidence>
<comment type="caution">
    <text evidence="9">The sequence shown here is derived from an EMBL/GenBank/DDBJ whole genome shotgun (WGS) entry which is preliminary data.</text>
</comment>
<dbReference type="InterPro" id="IPR001315">
    <property type="entry name" value="CARD"/>
</dbReference>
<keyword evidence="4" id="KW-0391">Immunity</keyword>
<dbReference type="EMBL" id="JAFJMO010000007">
    <property type="protein sequence ID" value="KAJ8271273.1"/>
    <property type="molecule type" value="Genomic_DNA"/>
</dbReference>
<evidence type="ECO:0000259" key="8">
    <source>
        <dbReference type="PROSITE" id="PS50824"/>
    </source>
</evidence>
<dbReference type="GO" id="GO:0005829">
    <property type="term" value="C:cytosol"/>
    <property type="evidence" value="ECO:0007669"/>
    <property type="project" value="UniProtKB-SubCell"/>
</dbReference>
<dbReference type="AlphaFoldDB" id="A0A9Q1HYJ1"/>
<dbReference type="InterPro" id="IPR011029">
    <property type="entry name" value="DEATH-like_dom_sf"/>
</dbReference>
<keyword evidence="10" id="KW-1185">Reference proteome</keyword>
<accession>A0A9Q1HYJ1</accession>
<dbReference type="SUPFAM" id="SSF47986">
    <property type="entry name" value="DEATH domain"/>
    <property type="match status" value="2"/>
</dbReference>
<dbReference type="SMART" id="SM01289">
    <property type="entry name" value="PYRIN"/>
    <property type="match status" value="1"/>
</dbReference>
<evidence type="ECO:0000259" key="7">
    <source>
        <dbReference type="PROSITE" id="PS50209"/>
    </source>
</evidence>
<name>A0A9Q1HYJ1_CONCO</name>
<evidence type="ECO:0000256" key="3">
    <source>
        <dbReference type="ARBA" id="ARBA00022588"/>
    </source>
</evidence>
<dbReference type="PROSITE" id="PS50209">
    <property type="entry name" value="CARD"/>
    <property type="match status" value="1"/>
</dbReference>
<sequence length="196" mass="22353">MPKTVIERINDALDYLSDDDLLRFKHKLSELKIIGYGKIQHEKTVQVTRRLVSTLTTSRAIARTAEVLRAMELYDEADDLENDGNDRAPVAGAERPPGSATSSNTELTEGDHFVDKNQVQLIKRVTAVKSILDHLLHKKFIVSEMYNLILCEKTSEDQMRKLMHDVIFRIGVKAKDELVKILEMEELYLMGDLRGN</sequence>
<evidence type="ECO:0000256" key="6">
    <source>
        <dbReference type="SAM" id="MobiDB-lite"/>
    </source>
</evidence>
<protein>
    <submittedName>
        <fullName evidence="9">Uncharacterized protein</fullName>
    </submittedName>
</protein>
<dbReference type="Pfam" id="PF00619">
    <property type="entry name" value="CARD"/>
    <property type="match status" value="1"/>
</dbReference>
<feature type="domain" description="Pyrin" evidence="8">
    <location>
        <begin position="1"/>
        <end position="86"/>
    </location>
</feature>
<evidence type="ECO:0000256" key="4">
    <source>
        <dbReference type="ARBA" id="ARBA00022859"/>
    </source>
</evidence>
<organism evidence="9 10">
    <name type="scientific">Conger conger</name>
    <name type="common">Conger eel</name>
    <name type="synonym">Muraena conger</name>
    <dbReference type="NCBI Taxonomy" id="82655"/>
    <lineage>
        <taxon>Eukaryota</taxon>
        <taxon>Metazoa</taxon>
        <taxon>Chordata</taxon>
        <taxon>Craniata</taxon>
        <taxon>Vertebrata</taxon>
        <taxon>Euteleostomi</taxon>
        <taxon>Actinopterygii</taxon>
        <taxon>Neopterygii</taxon>
        <taxon>Teleostei</taxon>
        <taxon>Anguilliformes</taxon>
        <taxon>Congridae</taxon>
        <taxon>Conger</taxon>
    </lineage>
</organism>
<dbReference type="Pfam" id="PF02758">
    <property type="entry name" value="PYRIN"/>
    <property type="match status" value="1"/>
</dbReference>
<dbReference type="PANTHER" id="PTHR46985:SF2">
    <property type="entry name" value="APOPTOSIS-ASSOCIATED SPECK-LIKE PROTEIN CONTAINING A CARD"/>
    <property type="match status" value="1"/>
</dbReference>
<dbReference type="PROSITE" id="PS50824">
    <property type="entry name" value="DAPIN"/>
    <property type="match status" value="1"/>
</dbReference>